<dbReference type="HOGENOM" id="CLU_1133876_0_0_1"/>
<dbReference type="EMBL" id="KN832898">
    <property type="protein sequence ID" value="KIM93174.1"/>
    <property type="molecule type" value="Genomic_DNA"/>
</dbReference>
<evidence type="ECO:0000313" key="3">
    <source>
        <dbReference type="Proteomes" id="UP000054321"/>
    </source>
</evidence>
<reference evidence="2 3" key="1">
    <citation type="submission" date="2014-04" db="EMBL/GenBank/DDBJ databases">
        <authorList>
            <consortium name="DOE Joint Genome Institute"/>
            <person name="Kuo A."/>
            <person name="Martino E."/>
            <person name="Perotto S."/>
            <person name="Kohler A."/>
            <person name="Nagy L.G."/>
            <person name="Floudas D."/>
            <person name="Copeland A."/>
            <person name="Barry K.W."/>
            <person name="Cichocki N."/>
            <person name="Veneault-Fourrey C."/>
            <person name="LaButti K."/>
            <person name="Lindquist E.A."/>
            <person name="Lipzen A."/>
            <person name="Lundell T."/>
            <person name="Morin E."/>
            <person name="Murat C."/>
            <person name="Sun H."/>
            <person name="Tunlid A."/>
            <person name="Henrissat B."/>
            <person name="Grigoriev I.V."/>
            <person name="Hibbett D.S."/>
            <person name="Martin F."/>
            <person name="Nordberg H.P."/>
            <person name="Cantor M.N."/>
            <person name="Hua S.X."/>
        </authorList>
    </citation>
    <scope>NUCLEOTIDE SEQUENCE [LARGE SCALE GENOMIC DNA]</scope>
    <source>
        <strain evidence="2 3">Zn</strain>
    </source>
</reference>
<sequence>MDYNSHPDNWVEPQFQPTAASGQHQQYPSSRYTWGDPLTYSASQQLQQYKRQDPRKQESLSAYSLDLVYNASTQTSQNGIHESPLPGAQPIEVSPHPLSQALGEGGLQCLAEYELTICHVFQKIITGRLEDASEQLLNATEWLLGNVEDLGFHIDDVALHGNRMKIWMNLNTAWLSIFQKQIDILCSMEGIPHGRSLVSQQYIYKMGDNLTTACDRVKRHGLVDYEYGVEEGRILEGNPDASSPT</sequence>
<gene>
    <name evidence="2" type="ORF">OIDMADRAFT_149788</name>
</gene>
<proteinExistence type="predicted"/>
<organism evidence="2 3">
    <name type="scientific">Oidiodendron maius (strain Zn)</name>
    <dbReference type="NCBI Taxonomy" id="913774"/>
    <lineage>
        <taxon>Eukaryota</taxon>
        <taxon>Fungi</taxon>
        <taxon>Dikarya</taxon>
        <taxon>Ascomycota</taxon>
        <taxon>Pezizomycotina</taxon>
        <taxon>Leotiomycetes</taxon>
        <taxon>Leotiomycetes incertae sedis</taxon>
        <taxon>Myxotrichaceae</taxon>
        <taxon>Oidiodendron</taxon>
    </lineage>
</organism>
<name>A0A0C3GP50_OIDMZ</name>
<dbReference type="OrthoDB" id="5552418at2759"/>
<dbReference type="Proteomes" id="UP000054321">
    <property type="component" value="Unassembled WGS sequence"/>
</dbReference>
<keyword evidence="3" id="KW-1185">Reference proteome</keyword>
<dbReference type="AlphaFoldDB" id="A0A0C3GP50"/>
<evidence type="ECO:0000313" key="2">
    <source>
        <dbReference type="EMBL" id="KIM93174.1"/>
    </source>
</evidence>
<dbReference type="InParanoid" id="A0A0C3GP50"/>
<feature type="compositionally biased region" description="Polar residues" evidence="1">
    <location>
        <begin position="15"/>
        <end position="32"/>
    </location>
</feature>
<reference evidence="3" key="2">
    <citation type="submission" date="2015-01" db="EMBL/GenBank/DDBJ databases">
        <title>Evolutionary Origins and Diversification of the Mycorrhizal Mutualists.</title>
        <authorList>
            <consortium name="DOE Joint Genome Institute"/>
            <consortium name="Mycorrhizal Genomics Consortium"/>
            <person name="Kohler A."/>
            <person name="Kuo A."/>
            <person name="Nagy L.G."/>
            <person name="Floudas D."/>
            <person name="Copeland A."/>
            <person name="Barry K.W."/>
            <person name="Cichocki N."/>
            <person name="Veneault-Fourrey C."/>
            <person name="LaButti K."/>
            <person name="Lindquist E.A."/>
            <person name="Lipzen A."/>
            <person name="Lundell T."/>
            <person name="Morin E."/>
            <person name="Murat C."/>
            <person name="Riley R."/>
            <person name="Ohm R."/>
            <person name="Sun H."/>
            <person name="Tunlid A."/>
            <person name="Henrissat B."/>
            <person name="Grigoriev I.V."/>
            <person name="Hibbett D.S."/>
            <person name="Martin F."/>
        </authorList>
    </citation>
    <scope>NUCLEOTIDE SEQUENCE [LARGE SCALE GENOMIC DNA]</scope>
    <source>
        <strain evidence="3">Zn</strain>
    </source>
</reference>
<evidence type="ECO:0000256" key="1">
    <source>
        <dbReference type="SAM" id="MobiDB-lite"/>
    </source>
</evidence>
<protein>
    <submittedName>
        <fullName evidence="2">Uncharacterized protein</fullName>
    </submittedName>
</protein>
<feature type="region of interest" description="Disordered" evidence="1">
    <location>
        <begin position="1"/>
        <end position="36"/>
    </location>
</feature>
<accession>A0A0C3GP50</accession>